<keyword evidence="2" id="KW-1185">Reference proteome</keyword>
<protein>
    <submittedName>
        <fullName evidence="1">Uncharacterized protein</fullName>
    </submittedName>
</protein>
<reference evidence="1" key="1">
    <citation type="submission" date="2020-10" db="EMBL/GenBank/DDBJ databases">
        <title>The Whole-Genome Sequence of Metschnikowia persimmonesis, a Novel Endophytic Yeast Species Isolated from Medicinal Plant Diospyros kaki Thumb.</title>
        <authorList>
            <person name="Rahmat E."/>
            <person name="Kang Y."/>
        </authorList>
    </citation>
    <scope>NUCLEOTIDE SEQUENCE</scope>
    <source>
        <strain evidence="1">KIOM G15050</strain>
    </source>
</reference>
<name>A0A8H7L931_9ASCO</name>
<dbReference type="Proteomes" id="UP000649328">
    <property type="component" value="Unassembled WGS sequence"/>
</dbReference>
<gene>
    <name evidence="1" type="ORF">HF325_003817</name>
</gene>
<sequence length="59" mass="6620">MHEAQCTIGVLEPQWRFVDLDGFNSDNLANPISFNNIGKALLLLEALFDNFEDGDHSNL</sequence>
<comment type="caution">
    <text evidence="1">The sequence shown here is derived from an EMBL/GenBank/DDBJ whole genome shotgun (WGS) entry which is preliminary data.</text>
</comment>
<evidence type="ECO:0000313" key="2">
    <source>
        <dbReference type="Proteomes" id="UP000649328"/>
    </source>
</evidence>
<evidence type="ECO:0000313" key="1">
    <source>
        <dbReference type="EMBL" id="KAF8001316.1"/>
    </source>
</evidence>
<dbReference type="AlphaFoldDB" id="A0A8H7L931"/>
<proteinExistence type="predicted"/>
<dbReference type="EMBL" id="JACBPP010000005">
    <property type="protein sequence ID" value="KAF8001316.1"/>
    <property type="molecule type" value="Genomic_DNA"/>
</dbReference>
<organism evidence="1 2">
    <name type="scientific">Metschnikowia pulcherrima</name>
    <dbReference type="NCBI Taxonomy" id="27326"/>
    <lineage>
        <taxon>Eukaryota</taxon>
        <taxon>Fungi</taxon>
        <taxon>Dikarya</taxon>
        <taxon>Ascomycota</taxon>
        <taxon>Saccharomycotina</taxon>
        <taxon>Pichiomycetes</taxon>
        <taxon>Metschnikowiaceae</taxon>
        <taxon>Metschnikowia</taxon>
    </lineage>
</organism>
<accession>A0A8H7L931</accession>